<keyword evidence="1" id="KW-0547">Nucleotide-binding</keyword>
<dbReference type="GO" id="GO:0016887">
    <property type="term" value="F:ATP hydrolysis activity"/>
    <property type="evidence" value="ECO:0007669"/>
    <property type="project" value="InterPro"/>
</dbReference>
<evidence type="ECO:0000256" key="1">
    <source>
        <dbReference type="ARBA" id="ARBA00022741"/>
    </source>
</evidence>
<dbReference type="Pfam" id="PF17862">
    <property type="entry name" value="AAA_lid_3"/>
    <property type="match status" value="1"/>
</dbReference>
<dbReference type="GO" id="GO:0005524">
    <property type="term" value="F:ATP binding"/>
    <property type="evidence" value="ECO:0007669"/>
    <property type="project" value="UniProtKB-KW"/>
</dbReference>
<dbReference type="InterPro" id="IPR003959">
    <property type="entry name" value="ATPase_AAA_core"/>
</dbReference>
<organism evidence="4 5">
    <name type="scientific">Dactylonectria macrodidyma</name>
    <dbReference type="NCBI Taxonomy" id="307937"/>
    <lineage>
        <taxon>Eukaryota</taxon>
        <taxon>Fungi</taxon>
        <taxon>Dikarya</taxon>
        <taxon>Ascomycota</taxon>
        <taxon>Pezizomycotina</taxon>
        <taxon>Sordariomycetes</taxon>
        <taxon>Hypocreomycetidae</taxon>
        <taxon>Hypocreales</taxon>
        <taxon>Nectriaceae</taxon>
        <taxon>Dactylonectria</taxon>
    </lineage>
</organism>
<comment type="caution">
    <text evidence="4">The sequence shown here is derived from an EMBL/GenBank/DDBJ whole genome shotgun (WGS) entry which is preliminary data.</text>
</comment>
<dbReference type="InterPro" id="IPR050304">
    <property type="entry name" value="MT-severing_AAA_ATPase"/>
</dbReference>
<reference evidence="4" key="1">
    <citation type="journal article" date="2021" name="Nat. Commun.">
        <title>Genetic determinants of endophytism in the Arabidopsis root mycobiome.</title>
        <authorList>
            <person name="Mesny F."/>
            <person name="Miyauchi S."/>
            <person name="Thiergart T."/>
            <person name="Pickel B."/>
            <person name="Atanasova L."/>
            <person name="Karlsson M."/>
            <person name="Huettel B."/>
            <person name="Barry K.W."/>
            <person name="Haridas S."/>
            <person name="Chen C."/>
            <person name="Bauer D."/>
            <person name="Andreopoulos W."/>
            <person name="Pangilinan J."/>
            <person name="LaButti K."/>
            <person name="Riley R."/>
            <person name="Lipzen A."/>
            <person name="Clum A."/>
            <person name="Drula E."/>
            <person name="Henrissat B."/>
            <person name="Kohler A."/>
            <person name="Grigoriev I.V."/>
            <person name="Martin F.M."/>
            <person name="Hacquard S."/>
        </authorList>
    </citation>
    <scope>NUCLEOTIDE SEQUENCE</scope>
    <source>
        <strain evidence="4">MPI-CAGE-AT-0147</strain>
    </source>
</reference>
<dbReference type="Gene3D" id="1.10.8.60">
    <property type="match status" value="1"/>
</dbReference>
<dbReference type="AlphaFoldDB" id="A0A9P9DT01"/>
<evidence type="ECO:0000259" key="3">
    <source>
        <dbReference type="SMART" id="SM00382"/>
    </source>
</evidence>
<evidence type="ECO:0000313" key="5">
    <source>
        <dbReference type="Proteomes" id="UP000738349"/>
    </source>
</evidence>
<feature type="domain" description="AAA+ ATPase" evidence="3">
    <location>
        <begin position="54"/>
        <end position="189"/>
    </location>
</feature>
<protein>
    <submittedName>
        <fullName evidence="4">P-loop containing nucleoside triphosphate hydrolase protein</fullName>
    </submittedName>
</protein>
<dbReference type="EMBL" id="JAGMUV010000021">
    <property type="protein sequence ID" value="KAH7124507.1"/>
    <property type="molecule type" value="Genomic_DNA"/>
</dbReference>
<dbReference type="GO" id="GO:0007033">
    <property type="term" value="P:vacuole organization"/>
    <property type="evidence" value="ECO:0007669"/>
    <property type="project" value="TreeGrafter"/>
</dbReference>
<gene>
    <name evidence="4" type="ORF">EDB81DRAFT_810861</name>
</gene>
<keyword evidence="2" id="KW-0067">ATP-binding</keyword>
<sequence length="326" mass="37281">MDKLSKQLQDSILSETPNVKWDDVAGLELAKSELQAAIIFTLRFPQMFRDKRQVRPNILLYGPPGTGKSHLAKAVATEVNRTIFTINIHKVISKWIGECEELIRQLFQVARDKKPSIIFLDEIDAISRDGSDTNSEHMRRIRTEFLFQVDDLANKNEGVLILAATNLPWDLDPPVRKRFRKRIHIPLPDQRPREELFKVHLGEMAPTLVDNKKVLDALARRTGGYSGSDIADLVQDALMTPVKGAHFATHIRKTRCRDGEWYTPRSPDAEGETPIQWNQVPGHQLKEPPLLFEDLYDAIKRTKPSVTEEEVRKCVEWTQEYGTEGV</sequence>
<keyword evidence="5" id="KW-1185">Reference proteome</keyword>
<evidence type="ECO:0000256" key="2">
    <source>
        <dbReference type="ARBA" id="ARBA00022840"/>
    </source>
</evidence>
<dbReference type="GO" id="GO:0016197">
    <property type="term" value="P:endosomal transport"/>
    <property type="evidence" value="ECO:0007669"/>
    <property type="project" value="TreeGrafter"/>
</dbReference>
<name>A0A9P9DT01_9HYPO</name>
<dbReference type="Pfam" id="PF09336">
    <property type="entry name" value="Vps4_C"/>
    <property type="match status" value="1"/>
</dbReference>
<dbReference type="OrthoDB" id="29072at2759"/>
<proteinExistence type="predicted"/>
<dbReference type="InterPro" id="IPR015415">
    <property type="entry name" value="Spast_Vps4_C"/>
</dbReference>
<dbReference type="Pfam" id="PF00004">
    <property type="entry name" value="AAA"/>
    <property type="match status" value="1"/>
</dbReference>
<keyword evidence="4" id="KW-0378">Hydrolase</keyword>
<dbReference type="SMART" id="SM00382">
    <property type="entry name" value="AAA"/>
    <property type="match status" value="1"/>
</dbReference>
<dbReference type="InterPro" id="IPR041569">
    <property type="entry name" value="AAA_lid_3"/>
</dbReference>
<dbReference type="Gene3D" id="3.40.50.300">
    <property type="entry name" value="P-loop containing nucleotide triphosphate hydrolases"/>
    <property type="match status" value="1"/>
</dbReference>
<dbReference type="SUPFAM" id="SSF52540">
    <property type="entry name" value="P-loop containing nucleoside triphosphate hydrolases"/>
    <property type="match status" value="1"/>
</dbReference>
<dbReference type="PANTHER" id="PTHR23074">
    <property type="entry name" value="AAA DOMAIN-CONTAINING"/>
    <property type="match status" value="1"/>
</dbReference>
<dbReference type="PANTHER" id="PTHR23074:SF83">
    <property type="entry name" value="VACUOLAR PROTEIN SORTING-ASSOCIATED PROTEIN 4A"/>
    <property type="match status" value="1"/>
</dbReference>
<dbReference type="FunFam" id="3.40.50.300:FF:002588">
    <property type="entry name" value="ATPase, AAA family"/>
    <property type="match status" value="1"/>
</dbReference>
<dbReference type="InterPro" id="IPR003593">
    <property type="entry name" value="AAA+_ATPase"/>
</dbReference>
<dbReference type="InterPro" id="IPR027417">
    <property type="entry name" value="P-loop_NTPase"/>
</dbReference>
<accession>A0A9P9DT01</accession>
<evidence type="ECO:0000313" key="4">
    <source>
        <dbReference type="EMBL" id="KAH7124507.1"/>
    </source>
</evidence>
<dbReference type="Proteomes" id="UP000738349">
    <property type="component" value="Unassembled WGS sequence"/>
</dbReference>